<evidence type="ECO:0000313" key="2">
    <source>
        <dbReference type="Proteomes" id="UP001153555"/>
    </source>
</evidence>
<organism evidence="1 2">
    <name type="scientific">Striga hermonthica</name>
    <name type="common">Purple witchweed</name>
    <name type="synonym">Buchnera hermonthica</name>
    <dbReference type="NCBI Taxonomy" id="68872"/>
    <lineage>
        <taxon>Eukaryota</taxon>
        <taxon>Viridiplantae</taxon>
        <taxon>Streptophyta</taxon>
        <taxon>Embryophyta</taxon>
        <taxon>Tracheophyta</taxon>
        <taxon>Spermatophyta</taxon>
        <taxon>Magnoliopsida</taxon>
        <taxon>eudicotyledons</taxon>
        <taxon>Gunneridae</taxon>
        <taxon>Pentapetalae</taxon>
        <taxon>asterids</taxon>
        <taxon>lamiids</taxon>
        <taxon>Lamiales</taxon>
        <taxon>Orobanchaceae</taxon>
        <taxon>Buchnereae</taxon>
        <taxon>Striga</taxon>
    </lineage>
</organism>
<name>A0A9N7MVC5_STRHE</name>
<dbReference type="Proteomes" id="UP001153555">
    <property type="component" value="Unassembled WGS sequence"/>
</dbReference>
<evidence type="ECO:0000313" key="1">
    <source>
        <dbReference type="EMBL" id="CAA0815876.1"/>
    </source>
</evidence>
<reference evidence="1" key="1">
    <citation type="submission" date="2019-12" db="EMBL/GenBank/DDBJ databases">
        <authorList>
            <person name="Scholes J."/>
        </authorList>
    </citation>
    <scope>NUCLEOTIDE SEQUENCE</scope>
</reference>
<dbReference type="OrthoDB" id="1747422at2759"/>
<dbReference type="EMBL" id="CACSLK010013890">
    <property type="protein sequence ID" value="CAA0815876.1"/>
    <property type="molecule type" value="Genomic_DNA"/>
</dbReference>
<sequence>MEEPRQQGRNHLQVLTLSPTLFSNDVPWAKGATILFLSSIVPISSSSFTSLRFVLMVRFILLYYAILCCDHVGRKLYRSGCERAIPPFPFKIRASYLPHHSGLLVIYRDLTDAEVAYQALNLRS</sequence>
<proteinExistence type="predicted"/>
<comment type="caution">
    <text evidence="1">The sequence shown here is derived from an EMBL/GenBank/DDBJ whole genome shotgun (WGS) entry which is preliminary data.</text>
</comment>
<keyword evidence="2" id="KW-1185">Reference proteome</keyword>
<protein>
    <submittedName>
        <fullName evidence="1">Uncharacterized protein</fullName>
    </submittedName>
</protein>
<gene>
    <name evidence="1" type="ORF">SHERM_15745</name>
</gene>
<dbReference type="AlphaFoldDB" id="A0A9N7MVC5"/>
<accession>A0A9N7MVC5</accession>